<comment type="caution">
    <text evidence="1">The sequence shown here is derived from an EMBL/GenBank/DDBJ whole genome shotgun (WGS) entry which is preliminary data.</text>
</comment>
<dbReference type="SUPFAM" id="SSF46785">
    <property type="entry name" value="Winged helix' DNA-binding domain"/>
    <property type="match status" value="1"/>
</dbReference>
<keyword evidence="2" id="KW-1185">Reference proteome</keyword>
<organism evidence="1 2">
    <name type="scientific">Metabacillus arenae</name>
    <dbReference type="NCBI Taxonomy" id="2771434"/>
    <lineage>
        <taxon>Bacteria</taxon>
        <taxon>Bacillati</taxon>
        <taxon>Bacillota</taxon>
        <taxon>Bacilli</taxon>
        <taxon>Bacillales</taxon>
        <taxon>Bacillaceae</taxon>
        <taxon>Metabacillus</taxon>
    </lineage>
</organism>
<proteinExistence type="predicted"/>
<accession>A0A926RZ28</accession>
<dbReference type="RefSeq" id="WP_191162910.1">
    <property type="nucleotide sequence ID" value="NZ_JACXAI010000069.1"/>
</dbReference>
<dbReference type="Pfam" id="PF13730">
    <property type="entry name" value="HTH_36"/>
    <property type="match status" value="1"/>
</dbReference>
<dbReference type="Proteomes" id="UP000626844">
    <property type="component" value="Unassembled WGS sequence"/>
</dbReference>
<dbReference type="Gene3D" id="1.10.10.10">
    <property type="entry name" value="Winged helix-like DNA-binding domain superfamily/Winged helix DNA-binding domain"/>
    <property type="match status" value="1"/>
</dbReference>
<name>A0A926RZ28_9BACI</name>
<evidence type="ECO:0000313" key="2">
    <source>
        <dbReference type="Proteomes" id="UP000626844"/>
    </source>
</evidence>
<protein>
    <submittedName>
        <fullName evidence="1">Helix-turn-helix domain-containing protein</fullName>
    </submittedName>
</protein>
<dbReference type="InterPro" id="IPR036390">
    <property type="entry name" value="WH_DNA-bd_sf"/>
</dbReference>
<dbReference type="AlphaFoldDB" id="A0A926RZ28"/>
<dbReference type="EMBL" id="JACXAI010000069">
    <property type="protein sequence ID" value="MBD1383598.1"/>
    <property type="molecule type" value="Genomic_DNA"/>
</dbReference>
<reference evidence="1" key="1">
    <citation type="submission" date="2020-09" db="EMBL/GenBank/DDBJ databases">
        <title>A novel bacterium of genus Bacillus, isolated from South China Sea.</title>
        <authorList>
            <person name="Huang H."/>
            <person name="Mo K."/>
            <person name="Hu Y."/>
        </authorList>
    </citation>
    <scope>NUCLEOTIDE SEQUENCE</scope>
    <source>
        <strain evidence="1">IB182487</strain>
    </source>
</reference>
<dbReference type="InterPro" id="IPR036388">
    <property type="entry name" value="WH-like_DNA-bd_sf"/>
</dbReference>
<gene>
    <name evidence="1" type="ORF">IC621_25900</name>
</gene>
<sequence length="264" mass="30946">MFITTEKIREFESFKSLDELNKQIDFVIENIELKQNERDVLLLLSRYSVKFLGVSFLKVGTIADQLLLSVRTVQRALKRLQELQVIKRLKRFRVKSGGFSSSLTIIMSHVDLAQRKDEEKPSGTRFESESEATETISQLISNSLKDNYVHETDRSYIEGTVDSWFITLTAPFFNNKFTKKLWKKAQQCFEWYSSLSYYIDEETVTRAFRVSVYAYKVRKIKDFTAYFFSTLRNMVQDIESELSAQVRRQAVTSGAVVFYDWLNE</sequence>
<evidence type="ECO:0000313" key="1">
    <source>
        <dbReference type="EMBL" id="MBD1383598.1"/>
    </source>
</evidence>